<reference evidence="1 3" key="2">
    <citation type="journal article" date="2013" name="Nature">
        <title>Insights into bilaterian evolution from three spiralian genomes.</title>
        <authorList>
            <person name="Simakov O."/>
            <person name="Marletaz F."/>
            <person name="Cho S.J."/>
            <person name="Edsinger-Gonzales E."/>
            <person name="Havlak P."/>
            <person name="Hellsten U."/>
            <person name="Kuo D.H."/>
            <person name="Larsson T."/>
            <person name="Lv J."/>
            <person name="Arendt D."/>
            <person name="Savage R."/>
            <person name="Osoegawa K."/>
            <person name="de Jong P."/>
            <person name="Grimwood J."/>
            <person name="Chapman J.A."/>
            <person name="Shapiro H."/>
            <person name="Aerts A."/>
            <person name="Otillar R.P."/>
            <person name="Terry A.Y."/>
            <person name="Boore J.L."/>
            <person name="Grigoriev I.V."/>
            <person name="Lindberg D.R."/>
            <person name="Seaver E.C."/>
            <person name="Weisblat D.A."/>
            <person name="Putnam N.H."/>
            <person name="Rokhsar D.S."/>
        </authorList>
    </citation>
    <scope>NUCLEOTIDE SEQUENCE</scope>
</reference>
<gene>
    <name evidence="2" type="primary">20203482</name>
    <name evidence="1" type="ORF">HELRODRAFT_171104</name>
</gene>
<dbReference type="KEGG" id="hro:HELRODRAFT_171104"/>
<evidence type="ECO:0000313" key="3">
    <source>
        <dbReference type="Proteomes" id="UP000015101"/>
    </source>
</evidence>
<dbReference type="Proteomes" id="UP000015101">
    <property type="component" value="Unassembled WGS sequence"/>
</dbReference>
<sequence>MAMPSCYDFIDFLRPHDPLHGRIIVYFRNNYNCKIIELPATSTFEALAVSELVDILEIITVMSGNVLVADDFNIHVENKNDPRTVSLLDVFDIFNLVNKVNEPTPKKAYWI</sequence>
<dbReference type="PANTHER" id="PTHR33776">
    <property type="entry name" value="ENDO/EXONUCLEASE/PHOSPHATASE DOMAIN-CONTAINING PROTEIN"/>
    <property type="match status" value="1"/>
</dbReference>
<keyword evidence="3" id="KW-1185">Reference proteome</keyword>
<protein>
    <recommendedName>
        <fullName evidence="4">Endonuclease/exonuclease/phosphatase domain-containing protein</fullName>
    </recommendedName>
</protein>
<dbReference type="EMBL" id="AMQM01003786">
    <property type="status" value="NOT_ANNOTATED_CDS"/>
    <property type="molecule type" value="Genomic_DNA"/>
</dbReference>
<evidence type="ECO:0000313" key="1">
    <source>
        <dbReference type="EMBL" id="ESO05473.1"/>
    </source>
</evidence>
<dbReference type="EnsemblMetazoa" id="HelroT171104">
    <property type="protein sequence ID" value="HelroP171104"/>
    <property type="gene ID" value="HelroG171104"/>
</dbReference>
<dbReference type="HOGENOM" id="CLU_2161060_0_0_1"/>
<proteinExistence type="predicted"/>
<dbReference type="AlphaFoldDB" id="T1F3T3"/>
<dbReference type="InParanoid" id="T1F3T3"/>
<accession>T1F3T3</accession>
<name>T1F3T3_HELRO</name>
<dbReference type="EMBL" id="KB096325">
    <property type="protein sequence ID" value="ESO05473.1"/>
    <property type="molecule type" value="Genomic_DNA"/>
</dbReference>
<reference evidence="3" key="1">
    <citation type="submission" date="2012-12" db="EMBL/GenBank/DDBJ databases">
        <authorList>
            <person name="Hellsten U."/>
            <person name="Grimwood J."/>
            <person name="Chapman J.A."/>
            <person name="Shapiro H."/>
            <person name="Aerts A."/>
            <person name="Otillar R.P."/>
            <person name="Terry A.Y."/>
            <person name="Boore J.L."/>
            <person name="Simakov O."/>
            <person name="Marletaz F."/>
            <person name="Cho S.-J."/>
            <person name="Edsinger-Gonzales E."/>
            <person name="Havlak P."/>
            <person name="Kuo D.-H."/>
            <person name="Larsson T."/>
            <person name="Lv J."/>
            <person name="Arendt D."/>
            <person name="Savage R."/>
            <person name="Osoegawa K."/>
            <person name="de Jong P."/>
            <person name="Lindberg D.R."/>
            <person name="Seaver E.C."/>
            <person name="Weisblat D.A."/>
            <person name="Putnam N.H."/>
            <person name="Grigoriev I.V."/>
            <person name="Rokhsar D.S."/>
        </authorList>
    </citation>
    <scope>NUCLEOTIDE SEQUENCE</scope>
</reference>
<organism evidence="2 3">
    <name type="scientific">Helobdella robusta</name>
    <name type="common">Californian leech</name>
    <dbReference type="NCBI Taxonomy" id="6412"/>
    <lineage>
        <taxon>Eukaryota</taxon>
        <taxon>Metazoa</taxon>
        <taxon>Spiralia</taxon>
        <taxon>Lophotrochozoa</taxon>
        <taxon>Annelida</taxon>
        <taxon>Clitellata</taxon>
        <taxon>Hirudinea</taxon>
        <taxon>Rhynchobdellida</taxon>
        <taxon>Glossiphoniidae</taxon>
        <taxon>Helobdella</taxon>
    </lineage>
</organism>
<dbReference type="GeneID" id="20203482"/>
<dbReference type="OrthoDB" id="10072198at2759"/>
<reference evidence="2" key="3">
    <citation type="submission" date="2015-06" db="UniProtKB">
        <authorList>
            <consortium name="EnsemblMetazoa"/>
        </authorList>
    </citation>
    <scope>IDENTIFICATION</scope>
</reference>
<dbReference type="CTD" id="20203482"/>
<evidence type="ECO:0008006" key="4">
    <source>
        <dbReference type="Google" id="ProtNLM"/>
    </source>
</evidence>
<dbReference type="RefSeq" id="XP_009016106.1">
    <property type="nucleotide sequence ID" value="XM_009017858.1"/>
</dbReference>
<evidence type="ECO:0000313" key="2">
    <source>
        <dbReference type="EnsemblMetazoa" id="HelroP171104"/>
    </source>
</evidence>
<dbReference type="PANTHER" id="PTHR33776:SF3">
    <property type="entry name" value="PHD-TYPE DOMAIN-CONTAINING PROTEIN"/>
    <property type="match status" value="1"/>
</dbReference>